<evidence type="ECO:0000256" key="11">
    <source>
        <dbReference type="ARBA" id="ARBA00023136"/>
    </source>
</evidence>
<dbReference type="InterPro" id="IPR020901">
    <property type="entry name" value="Prtase_inh_Kunz-CS"/>
</dbReference>
<organism evidence="23 24">
    <name type="scientific">Equus asinus</name>
    <name type="common">Donkey</name>
    <name type="synonym">Equus africanus asinus</name>
    <dbReference type="NCBI Taxonomy" id="9793"/>
    <lineage>
        <taxon>Eukaryota</taxon>
        <taxon>Metazoa</taxon>
        <taxon>Chordata</taxon>
        <taxon>Craniata</taxon>
        <taxon>Vertebrata</taxon>
        <taxon>Euteleostomi</taxon>
        <taxon>Mammalia</taxon>
        <taxon>Eutheria</taxon>
        <taxon>Laurasiatheria</taxon>
        <taxon>Perissodactyla</taxon>
        <taxon>Equidae</taxon>
        <taxon>Equus</taxon>
    </lineage>
</organism>
<dbReference type="PROSITE" id="PS50279">
    <property type="entry name" value="BPTI_KUNITZ_2"/>
    <property type="match status" value="2"/>
</dbReference>
<dbReference type="InterPro" id="IPR036055">
    <property type="entry name" value="LDL_receptor-like_sf"/>
</dbReference>
<dbReference type="PROSITE" id="PS01209">
    <property type="entry name" value="LDLRA_1"/>
    <property type="match status" value="1"/>
</dbReference>
<dbReference type="SMART" id="SM00765">
    <property type="entry name" value="MANEC"/>
    <property type="match status" value="1"/>
</dbReference>
<comment type="subcellular location">
    <subcellularLocation>
        <location evidence="1">Cell membrane</location>
    </subcellularLocation>
    <subcellularLocation>
        <location evidence="2">Cytoplasm</location>
    </subcellularLocation>
    <subcellularLocation>
        <location evidence="3">Secreted</location>
    </subcellularLocation>
</comment>
<dbReference type="GeneTree" id="ENSGT00940000161683"/>
<dbReference type="PRINTS" id="PR00759">
    <property type="entry name" value="BASICPTASE"/>
</dbReference>
<dbReference type="InterPro" id="IPR013980">
    <property type="entry name" value="MANSC_dom"/>
</dbReference>
<dbReference type="PROSITE" id="PS50986">
    <property type="entry name" value="MANSC"/>
    <property type="match status" value="1"/>
</dbReference>
<dbReference type="SMART" id="SM00192">
    <property type="entry name" value="LDLa"/>
    <property type="match status" value="1"/>
</dbReference>
<feature type="disulfide bond" evidence="18">
    <location>
        <begin position="627"/>
        <end position="645"/>
    </location>
</feature>
<keyword evidence="24" id="KW-1185">Reference proteome</keyword>
<dbReference type="PANTHER" id="PTHR46750">
    <property type="entry name" value="KUNITZ-TYPE PROTEASE INHIBITOR 1"/>
    <property type="match status" value="1"/>
</dbReference>
<dbReference type="Gene3D" id="4.10.400.10">
    <property type="entry name" value="Low-density Lipoprotein Receptor"/>
    <property type="match status" value="1"/>
</dbReference>
<dbReference type="FunFam" id="4.10.410.10:FF:000006">
    <property type="entry name" value="Serine peptidase inhibitor, Kunitz type 1"/>
    <property type="match status" value="1"/>
</dbReference>
<feature type="compositionally biased region" description="Gly residues" evidence="19">
    <location>
        <begin position="177"/>
        <end position="191"/>
    </location>
</feature>
<evidence type="ECO:0000256" key="18">
    <source>
        <dbReference type="PROSITE-ProRule" id="PRU00124"/>
    </source>
</evidence>
<reference evidence="23" key="3">
    <citation type="submission" date="2025-09" db="UniProtKB">
        <authorList>
            <consortium name="Ensembl"/>
        </authorList>
    </citation>
    <scope>IDENTIFICATION</scope>
</reference>
<dbReference type="Pfam" id="PF07502">
    <property type="entry name" value="MANEC"/>
    <property type="match status" value="1"/>
</dbReference>
<sequence length="816" mass="87749">MASASHSGRKEGFLELARAGTLEQASRIPLIKGAATQLLGSLPATRWKCFPRADADGKIVCIGLSPKSPPPAPSPAPQAWGWKCGPEQKGRQEATGQIARPSRARRRGSFPAGSGPPRSVSTSGARGLPARLDSVEPADSSLEGCAPVPVAPGPQSPLGDPTAGEWGWRAGQSGSSPGRGGRGAPGMGGASGTRVNVRPAPTALTQFHQKLGGGGGRSSAPGSGAEAAGRAAQEGGTGTSAGPAPPHSPAQVTGARRAPRRRQSRTEHVWPFVFRPRVRPGLKHPWGPEARTVKVTPVGRRATAPGRMMAGAHLSQALIPAVLVWLLCELGLRGTQAGPPPESPGLPAGPACLDSFTAGVPDFVLDTEASVSNGATFLGSPTVRRGWDCVRACCTTQNCNLALVELRSDGGEDAIATCFLMDCLYEQNFVCKFAPREGFINYLTREVYRSYRELRTQGFGGSGIPRIWAGVDLKVQPQEPLVLKGVGTTDWHLLQGDTDVRVEKNDLDQVELWGLKEGAYLFQLRAGSDQPDSTTNITITVLSAKQTEEYCLASSKVGRCRGSFPRWYYDPTEQICKSFVYGGCLGNKNNYLREEECKLACRDVQGPSVERHHPVCSGTCPSTKFRCSDGCCIDSFLECDDTPDCPDASDEATCDKYTSGFEELQNIHFHSDKGHCVDLPDTGLCLESIPRWYYNPFSERCARFTYGGCYGNKNNFEEEQQCLESCRGISKKDVFGLRRESHIPSVGSVEVAVAVLLVTCIVVVAAILGYCFIKNQRKSFHRHHHRRPPPPTPTSSTVSTTEDTEHLVYNHTTRPL</sequence>
<evidence type="ECO:0000256" key="3">
    <source>
        <dbReference type="ARBA" id="ARBA00004613"/>
    </source>
</evidence>
<evidence type="ECO:0000256" key="9">
    <source>
        <dbReference type="ARBA" id="ARBA00022737"/>
    </source>
</evidence>
<keyword evidence="11 20" id="KW-0472">Membrane</keyword>
<keyword evidence="7" id="KW-0646">Protease inhibitor</keyword>
<dbReference type="SUPFAM" id="SSF57362">
    <property type="entry name" value="BPTI-like"/>
    <property type="match status" value="2"/>
</dbReference>
<keyword evidence="20" id="KW-1133">Transmembrane helix</keyword>
<dbReference type="Gene3D" id="4.10.410.10">
    <property type="entry name" value="Pancreatic trypsin inhibitor Kunitz domain"/>
    <property type="match status" value="2"/>
</dbReference>
<dbReference type="InterPro" id="IPR002223">
    <property type="entry name" value="Kunitz_BPTI"/>
</dbReference>
<dbReference type="InterPro" id="IPR011106">
    <property type="entry name" value="MANSC_N"/>
</dbReference>
<dbReference type="FunFam" id="4.10.410.10:FF:000008">
    <property type="entry name" value="Serine peptidase inhibitor, Kunitz type 1"/>
    <property type="match status" value="1"/>
</dbReference>
<feature type="compositionally biased region" description="Pro residues" evidence="19">
    <location>
        <begin position="67"/>
        <end position="76"/>
    </location>
</feature>
<dbReference type="PANTHER" id="PTHR46750:SF1">
    <property type="entry name" value="KUNITZ-TYPE PROTEASE INHIBITOR 1"/>
    <property type="match status" value="1"/>
</dbReference>
<dbReference type="FunFam" id="4.10.400.10:FF:000067">
    <property type="entry name" value="Serine peptidase inhibitor, Kunitz type 1"/>
    <property type="match status" value="1"/>
</dbReference>
<evidence type="ECO:0000313" key="23">
    <source>
        <dbReference type="Ensembl" id="ENSEASP00005061134.1"/>
    </source>
</evidence>
<evidence type="ECO:0000256" key="14">
    <source>
        <dbReference type="ARBA" id="ARBA00053720"/>
    </source>
</evidence>
<evidence type="ECO:0000256" key="19">
    <source>
        <dbReference type="SAM" id="MobiDB-lite"/>
    </source>
</evidence>
<evidence type="ECO:0000256" key="15">
    <source>
        <dbReference type="ARBA" id="ARBA00062494"/>
    </source>
</evidence>
<evidence type="ECO:0000256" key="6">
    <source>
        <dbReference type="ARBA" id="ARBA00022525"/>
    </source>
</evidence>
<feature type="compositionally biased region" description="Low complexity" evidence="19">
    <location>
        <begin position="218"/>
        <end position="234"/>
    </location>
</feature>
<keyword evidence="6" id="KW-0964">Secreted</keyword>
<reference evidence="23 24" key="1">
    <citation type="journal article" date="2020" name="Nat. Commun.">
        <title>Donkey genomes provide new insights into domestication and selection for coat color.</title>
        <authorList>
            <person name="Wang"/>
            <person name="C."/>
            <person name="Li"/>
            <person name="H."/>
            <person name="Guo"/>
            <person name="Y."/>
            <person name="Huang"/>
            <person name="J."/>
            <person name="Sun"/>
            <person name="Y."/>
            <person name="Min"/>
            <person name="J."/>
            <person name="Wang"/>
            <person name="J."/>
            <person name="Fang"/>
            <person name="X."/>
            <person name="Zhao"/>
            <person name="Z."/>
            <person name="Wang"/>
            <person name="S."/>
            <person name="Zhang"/>
            <person name="Y."/>
            <person name="Liu"/>
            <person name="Q."/>
            <person name="Jiang"/>
            <person name="Q."/>
            <person name="Wang"/>
            <person name="X."/>
            <person name="Guo"/>
            <person name="Y."/>
            <person name="Yang"/>
            <person name="C."/>
            <person name="Wang"/>
            <person name="Y."/>
            <person name="Tian"/>
            <person name="F."/>
            <person name="Zhuang"/>
            <person name="G."/>
            <person name="Fan"/>
            <person name="Y."/>
            <person name="Gao"/>
            <person name="Q."/>
            <person name="Li"/>
            <person name="Y."/>
            <person name="Ju"/>
            <person name="Z."/>
            <person name="Li"/>
            <person name="J."/>
            <person name="Li"/>
            <person name="R."/>
            <person name="Hou"/>
            <person name="M."/>
            <person name="Yang"/>
            <person name="G."/>
            <person name="Liu"/>
            <person name="G."/>
            <person name="Liu"/>
            <person name="W."/>
            <person name="Guo"/>
            <person name="J."/>
            <person name="Pan"/>
            <person name="S."/>
            <person name="Fan"/>
            <person name="G."/>
            <person name="Zhang"/>
            <person name="W."/>
            <person name="Zhang"/>
            <person name="R."/>
            <person name="Yu"/>
            <person name="J."/>
            <person name="Zhang"/>
            <person name="X."/>
            <person name="Yin"/>
            <person name="Q."/>
            <person name="Ji"/>
            <person name="C."/>
            <person name="Jin"/>
            <person name="Y."/>
            <person name="Yue"/>
            <person name="G."/>
            <person name="Liu"/>
            <person name="M."/>
            <person name="Xu"/>
            <person name="J."/>
            <person name="Liu"/>
            <person name="S."/>
            <person name="Jordana"/>
            <person name="J."/>
            <person name="Noce"/>
            <person name="A."/>
            <person name="Amills"/>
            <person name="M."/>
            <person name="Wu"/>
            <person name="D.D."/>
            <person name="Li"/>
            <person name="S."/>
            <person name="Zhou"/>
            <person name="X. and Zhong"/>
            <person name="J."/>
        </authorList>
    </citation>
    <scope>NUCLEOTIDE SEQUENCE [LARGE SCALE GENOMIC DNA]</scope>
</reference>
<dbReference type="GO" id="GO:0004867">
    <property type="term" value="F:serine-type endopeptidase inhibitor activity"/>
    <property type="evidence" value="ECO:0007669"/>
    <property type="project" value="UniProtKB-KW"/>
</dbReference>
<dbReference type="SUPFAM" id="SSF57424">
    <property type="entry name" value="LDL receptor-like module"/>
    <property type="match status" value="1"/>
</dbReference>
<accession>A0A9L0K714</accession>
<evidence type="ECO:0000259" key="22">
    <source>
        <dbReference type="PROSITE" id="PS50986"/>
    </source>
</evidence>
<evidence type="ECO:0000256" key="20">
    <source>
        <dbReference type="SAM" id="Phobius"/>
    </source>
</evidence>
<keyword evidence="8" id="KW-0732">Signal</keyword>
<dbReference type="InterPro" id="IPR023415">
    <property type="entry name" value="LDLR_class-A_CS"/>
</dbReference>
<feature type="region of interest" description="Disordered" evidence="19">
    <location>
        <begin position="66"/>
        <end position="268"/>
    </location>
</feature>
<keyword evidence="13" id="KW-0325">Glycoprotein</keyword>
<evidence type="ECO:0000256" key="2">
    <source>
        <dbReference type="ARBA" id="ARBA00004496"/>
    </source>
</evidence>
<dbReference type="GO" id="GO:0005576">
    <property type="term" value="C:extracellular region"/>
    <property type="evidence" value="ECO:0007669"/>
    <property type="project" value="UniProtKB-SubCell"/>
</dbReference>
<evidence type="ECO:0000256" key="17">
    <source>
        <dbReference type="ARBA" id="ARBA00082652"/>
    </source>
</evidence>
<feature type="disulfide bond" evidence="18">
    <location>
        <begin position="620"/>
        <end position="632"/>
    </location>
</feature>
<keyword evidence="4" id="KW-1003">Cell membrane</keyword>
<dbReference type="PROSITE" id="PS00280">
    <property type="entry name" value="BPTI_KUNITZ_1"/>
    <property type="match status" value="2"/>
</dbReference>
<dbReference type="CDD" id="cd22624">
    <property type="entry name" value="Kunitz_HAI1_2-like"/>
    <property type="match status" value="1"/>
</dbReference>
<comment type="function">
    <text evidence="14">Inhibitor of HGFAC. Inhibits serine protease activity of ST14/matriptase in vitro. Inhibits serine protease activity of TMPRSS13, via the BPTI/Kunitz inhibitor 1 domain.</text>
</comment>
<dbReference type="SMART" id="SM00131">
    <property type="entry name" value="KU"/>
    <property type="match status" value="2"/>
</dbReference>
<keyword evidence="10" id="KW-0722">Serine protease inhibitor</keyword>
<keyword evidence="5" id="KW-0963">Cytoplasm</keyword>
<dbReference type="Pfam" id="PF22352">
    <property type="entry name" value="K319L-like_PKD"/>
    <property type="match status" value="1"/>
</dbReference>
<evidence type="ECO:0000256" key="13">
    <source>
        <dbReference type="ARBA" id="ARBA00023180"/>
    </source>
</evidence>
<evidence type="ECO:0000256" key="16">
    <source>
        <dbReference type="ARBA" id="ARBA00071443"/>
    </source>
</evidence>
<feature type="domain" description="BPTI/Kunitz inhibitor" evidence="21">
    <location>
        <begin position="551"/>
        <end position="601"/>
    </location>
</feature>
<feature type="domain" description="MANSC" evidence="22">
    <location>
        <begin position="359"/>
        <end position="442"/>
    </location>
</feature>
<proteinExistence type="predicted"/>
<dbReference type="CDD" id="cd22623">
    <property type="entry name" value="Kunitz_HAI1_1-like"/>
    <property type="match status" value="1"/>
</dbReference>
<evidence type="ECO:0000256" key="10">
    <source>
        <dbReference type="ARBA" id="ARBA00022900"/>
    </source>
</evidence>
<evidence type="ECO:0000256" key="1">
    <source>
        <dbReference type="ARBA" id="ARBA00004236"/>
    </source>
</evidence>
<evidence type="ECO:0000256" key="12">
    <source>
        <dbReference type="ARBA" id="ARBA00023157"/>
    </source>
</evidence>
<feature type="domain" description="BPTI/Kunitz inhibitor" evidence="21">
    <location>
        <begin position="676"/>
        <end position="726"/>
    </location>
</feature>
<evidence type="ECO:0000259" key="21">
    <source>
        <dbReference type="PROSITE" id="PS50279"/>
    </source>
</evidence>
<dbReference type="GO" id="GO:0005886">
    <property type="term" value="C:plasma membrane"/>
    <property type="evidence" value="ECO:0007669"/>
    <property type="project" value="UniProtKB-SubCell"/>
</dbReference>
<feature type="disulfide bond" evidence="18">
    <location>
        <begin position="639"/>
        <end position="654"/>
    </location>
</feature>
<dbReference type="GO" id="GO:0008544">
    <property type="term" value="P:epidermis development"/>
    <property type="evidence" value="ECO:0007669"/>
    <property type="project" value="TreeGrafter"/>
</dbReference>
<evidence type="ECO:0000256" key="5">
    <source>
        <dbReference type="ARBA" id="ARBA00022490"/>
    </source>
</evidence>
<dbReference type="GO" id="GO:0030198">
    <property type="term" value="P:extracellular matrix organization"/>
    <property type="evidence" value="ECO:0007669"/>
    <property type="project" value="TreeGrafter"/>
</dbReference>
<dbReference type="CDD" id="cd00112">
    <property type="entry name" value="LDLa"/>
    <property type="match status" value="1"/>
</dbReference>
<feature type="region of interest" description="Disordered" evidence="19">
    <location>
        <begin position="782"/>
        <end position="816"/>
    </location>
</feature>
<dbReference type="Pfam" id="PF00014">
    <property type="entry name" value="Kunitz_BPTI"/>
    <property type="match status" value="2"/>
</dbReference>
<dbReference type="InterPro" id="IPR002172">
    <property type="entry name" value="LDrepeatLR_classA_rpt"/>
</dbReference>
<dbReference type="InterPro" id="IPR036880">
    <property type="entry name" value="Kunitz_BPTI_sf"/>
</dbReference>
<keyword evidence="9" id="KW-0677">Repeat</keyword>
<reference evidence="23" key="2">
    <citation type="submission" date="2025-08" db="UniProtKB">
        <authorList>
            <consortium name="Ensembl"/>
        </authorList>
    </citation>
    <scope>IDENTIFICATION</scope>
</reference>
<evidence type="ECO:0000256" key="7">
    <source>
        <dbReference type="ARBA" id="ARBA00022690"/>
    </source>
</evidence>
<dbReference type="Pfam" id="PF00057">
    <property type="entry name" value="Ldl_recept_a"/>
    <property type="match status" value="1"/>
</dbReference>
<dbReference type="GO" id="GO:0005737">
    <property type="term" value="C:cytoplasm"/>
    <property type="evidence" value="ECO:0007669"/>
    <property type="project" value="UniProtKB-SubCell"/>
</dbReference>
<comment type="subunit">
    <text evidence="15">Interacts with HGFAC. Interacts with TMPRSS13; the interaction promotes the phosphorylation and cell membrane localization of TMPRSS13.</text>
</comment>
<keyword evidence="12 18" id="KW-1015">Disulfide bond</keyword>
<evidence type="ECO:0000313" key="24">
    <source>
        <dbReference type="Proteomes" id="UP000694387"/>
    </source>
</evidence>
<dbReference type="PROSITE" id="PS50068">
    <property type="entry name" value="LDLRA_2"/>
    <property type="match status" value="1"/>
</dbReference>
<gene>
    <name evidence="23" type="primary">SPINT1</name>
</gene>
<name>A0A9L0K714_EQUAS</name>
<dbReference type="Proteomes" id="UP000694387">
    <property type="component" value="Chromosome 2"/>
</dbReference>
<keyword evidence="20" id="KW-0812">Transmembrane</keyword>
<dbReference type="Ensembl" id="ENSEAST00005064614.1">
    <property type="protein sequence ID" value="ENSEASP00005061134.1"/>
    <property type="gene ID" value="ENSEASG00005016430.2"/>
</dbReference>
<evidence type="ECO:0000256" key="8">
    <source>
        <dbReference type="ARBA" id="ARBA00022729"/>
    </source>
</evidence>
<evidence type="ECO:0000256" key="4">
    <source>
        <dbReference type="ARBA" id="ARBA00022475"/>
    </source>
</evidence>
<dbReference type="GO" id="GO:0060429">
    <property type="term" value="P:epithelium development"/>
    <property type="evidence" value="ECO:0007669"/>
    <property type="project" value="TreeGrafter"/>
</dbReference>
<protein>
    <recommendedName>
        <fullName evidence="16">Kunitz-type protease inhibitor 1</fullName>
    </recommendedName>
    <alternativeName>
        <fullName evidence="17">Hepatocyte growth factor activator inhibitor type 1</fullName>
    </alternativeName>
</protein>
<dbReference type="AlphaFoldDB" id="A0A9L0K714"/>
<feature type="transmembrane region" description="Helical" evidence="20">
    <location>
        <begin position="751"/>
        <end position="773"/>
    </location>
</feature>